<dbReference type="InterPro" id="IPR008407">
    <property type="entry name" value="Brnchd-chn_aa_trnsp_AzlD"/>
</dbReference>
<protein>
    <submittedName>
        <fullName evidence="2">AzlD domain-containing protein</fullName>
    </submittedName>
</protein>
<dbReference type="Pfam" id="PF05437">
    <property type="entry name" value="AzlD"/>
    <property type="match status" value="1"/>
</dbReference>
<keyword evidence="1" id="KW-0472">Membrane</keyword>
<feature type="transmembrane region" description="Helical" evidence="1">
    <location>
        <begin position="90"/>
        <end position="108"/>
    </location>
</feature>
<gene>
    <name evidence="2" type="ORF">DDZ44_11525</name>
</gene>
<feature type="transmembrane region" description="Helical" evidence="1">
    <location>
        <begin position="6"/>
        <end position="29"/>
    </location>
</feature>
<dbReference type="Proteomes" id="UP000263273">
    <property type="component" value="Unassembled WGS sequence"/>
</dbReference>
<dbReference type="AlphaFoldDB" id="A0A354YYY4"/>
<reference evidence="2 3" key="1">
    <citation type="journal article" date="2018" name="Nat. Biotechnol.">
        <title>A standardized bacterial taxonomy based on genome phylogeny substantially revises the tree of life.</title>
        <authorList>
            <person name="Parks D.H."/>
            <person name="Chuvochina M."/>
            <person name="Waite D.W."/>
            <person name="Rinke C."/>
            <person name="Skarshewski A."/>
            <person name="Chaumeil P.A."/>
            <person name="Hugenholtz P."/>
        </authorList>
    </citation>
    <scope>NUCLEOTIDE SEQUENCE [LARGE SCALE GENOMIC DNA]</scope>
    <source>
        <strain evidence="2">UBA10948</strain>
    </source>
</reference>
<feature type="transmembrane region" description="Helical" evidence="1">
    <location>
        <begin position="67"/>
        <end position="85"/>
    </location>
</feature>
<sequence length="110" mass="12208">MMSATSIYLMIMGVSLVSLLPRILPVAILSRFEFPEALKRWLSFVAPAVLGALTALSIIAPRGNIDINTGNIYLWAFIPTFLVAIKSRSLFFTLLTGILSMAFLYNYFSI</sequence>
<evidence type="ECO:0000313" key="2">
    <source>
        <dbReference type="EMBL" id="HBK54555.1"/>
    </source>
</evidence>
<proteinExistence type="predicted"/>
<dbReference type="EMBL" id="DNZF01000250">
    <property type="protein sequence ID" value="HBK54555.1"/>
    <property type="molecule type" value="Genomic_DNA"/>
</dbReference>
<feature type="transmembrane region" description="Helical" evidence="1">
    <location>
        <begin position="41"/>
        <end position="61"/>
    </location>
</feature>
<evidence type="ECO:0000256" key="1">
    <source>
        <dbReference type="SAM" id="Phobius"/>
    </source>
</evidence>
<evidence type="ECO:0000313" key="3">
    <source>
        <dbReference type="Proteomes" id="UP000263273"/>
    </source>
</evidence>
<dbReference type="STRING" id="378794.GCA_001570625_01261"/>
<accession>A0A354YYY4</accession>
<keyword evidence="1" id="KW-0812">Transmembrane</keyword>
<comment type="caution">
    <text evidence="2">The sequence shown here is derived from an EMBL/GenBank/DDBJ whole genome shotgun (WGS) entry which is preliminary data.</text>
</comment>
<keyword evidence="1" id="KW-1133">Transmembrane helix</keyword>
<name>A0A354YYY4_9FIRM</name>
<organism evidence="2 3">
    <name type="scientific">Syntrophomonas wolfei</name>
    <dbReference type="NCBI Taxonomy" id="863"/>
    <lineage>
        <taxon>Bacteria</taxon>
        <taxon>Bacillati</taxon>
        <taxon>Bacillota</taxon>
        <taxon>Clostridia</taxon>
        <taxon>Eubacteriales</taxon>
        <taxon>Syntrophomonadaceae</taxon>
        <taxon>Syntrophomonas</taxon>
    </lineage>
</organism>